<gene>
    <name evidence="2" type="ORF">QNI14_01520</name>
</gene>
<proteinExistence type="predicted"/>
<comment type="caution">
    <text evidence="2">The sequence shown here is derived from an EMBL/GenBank/DDBJ whole genome shotgun (WGS) entry which is preliminary data.</text>
</comment>
<organism evidence="2 3">
    <name type="scientific">Microbacterium dauci</name>
    <dbReference type="NCBI Taxonomy" id="3048008"/>
    <lineage>
        <taxon>Bacteria</taxon>
        <taxon>Bacillati</taxon>
        <taxon>Actinomycetota</taxon>
        <taxon>Actinomycetes</taxon>
        <taxon>Micrococcales</taxon>
        <taxon>Microbacteriaceae</taxon>
        <taxon>Microbacterium</taxon>
    </lineage>
</organism>
<dbReference type="RefSeq" id="WP_283714419.1">
    <property type="nucleotide sequence ID" value="NZ_JASJND010000001.1"/>
</dbReference>
<dbReference type="Proteomes" id="UP001321481">
    <property type="component" value="Unassembled WGS sequence"/>
</dbReference>
<feature type="transmembrane region" description="Helical" evidence="1">
    <location>
        <begin position="103"/>
        <end position="122"/>
    </location>
</feature>
<name>A0ABT6ZAD7_9MICO</name>
<feature type="transmembrane region" description="Helical" evidence="1">
    <location>
        <begin position="43"/>
        <end position="62"/>
    </location>
</feature>
<protein>
    <submittedName>
        <fullName evidence="2">Uncharacterized protein</fullName>
    </submittedName>
</protein>
<evidence type="ECO:0000256" key="1">
    <source>
        <dbReference type="SAM" id="Phobius"/>
    </source>
</evidence>
<dbReference type="EMBL" id="JASJND010000001">
    <property type="protein sequence ID" value="MDJ1113126.1"/>
    <property type="molecule type" value="Genomic_DNA"/>
</dbReference>
<evidence type="ECO:0000313" key="3">
    <source>
        <dbReference type="Proteomes" id="UP001321481"/>
    </source>
</evidence>
<keyword evidence="1" id="KW-0472">Membrane</keyword>
<keyword evidence="1" id="KW-1133">Transmembrane helix</keyword>
<reference evidence="2 3" key="1">
    <citation type="submission" date="2023-05" db="EMBL/GenBank/DDBJ databases">
        <title>Microbacterium dauci sp.nov., Isolated from Carrot Rhizosphere Soil.</title>
        <authorList>
            <person name="Xiao Z."/>
            <person name="Zheng J."/>
        </authorList>
    </citation>
    <scope>NUCLEOTIDE SEQUENCE [LARGE SCALE GENOMIC DNA]</scope>
    <source>
        <strain evidence="2 3">LX3-4</strain>
    </source>
</reference>
<sequence length="137" mass="14154">MPFALALTVILALLAVFQIALALGAPLGRFAWGGQHRVLPTGLRIGSAVSVIIYALIATIAWDRVGAIDVFPDGVAAVAAWVVFAYFVLGIVMNAISRSVPERVVMVPVTLVLAVLSFLIAVGSGELATPATISGLS</sequence>
<accession>A0ABT6ZAD7</accession>
<keyword evidence="1" id="KW-0812">Transmembrane</keyword>
<feature type="transmembrane region" description="Helical" evidence="1">
    <location>
        <begin position="74"/>
        <end position="97"/>
    </location>
</feature>
<keyword evidence="3" id="KW-1185">Reference proteome</keyword>
<evidence type="ECO:0000313" key="2">
    <source>
        <dbReference type="EMBL" id="MDJ1113126.1"/>
    </source>
</evidence>